<protein>
    <recommendedName>
        <fullName evidence="4">DUF3955 domain-containing protein</fullName>
    </recommendedName>
</protein>
<reference evidence="2 3" key="1">
    <citation type="submission" date="2024-04" db="EMBL/GenBank/DDBJ databases">
        <title>Defined microbial consortia suppress multidrug-resistant proinflammatory Enterobacteriaceae via ecological control.</title>
        <authorList>
            <person name="Furuichi M."/>
            <person name="Kawaguchi T."/>
            <person name="Pust M."/>
            <person name="Yasuma K."/>
            <person name="Plichta D."/>
            <person name="Hasegawa N."/>
            <person name="Ohya T."/>
            <person name="Bhattarai S."/>
            <person name="Sasajima S."/>
            <person name="Aoto Y."/>
            <person name="Tuganbaev T."/>
            <person name="Yaginuma M."/>
            <person name="Ueda M."/>
            <person name="Okahashi N."/>
            <person name="Amafuji K."/>
            <person name="Kiridooshi Y."/>
            <person name="Sugita K."/>
            <person name="Strazar M."/>
            <person name="Skelly A."/>
            <person name="Suda W."/>
            <person name="Hattori M."/>
            <person name="Nakamoto N."/>
            <person name="Caballero S."/>
            <person name="Norman J."/>
            <person name="Olle B."/>
            <person name="Tanoue T."/>
            <person name="Arita M."/>
            <person name="Bucci V."/>
            <person name="Atarashi K."/>
            <person name="Xavier R."/>
            <person name="Honda K."/>
        </authorList>
    </citation>
    <scope>NUCLEOTIDE SEQUENCE [LARGE SCALE GENOMIC DNA]</scope>
    <source>
        <strain evidence="3">k04-0078-D8-1</strain>
    </source>
</reference>
<accession>A0ABQ0BID1</accession>
<name>A0ABQ0BID1_9FIRM</name>
<feature type="transmembrane region" description="Helical" evidence="1">
    <location>
        <begin position="39"/>
        <end position="63"/>
    </location>
</feature>
<comment type="caution">
    <text evidence="2">The sequence shown here is derived from an EMBL/GenBank/DDBJ whole genome shotgun (WGS) entry which is preliminary data.</text>
</comment>
<evidence type="ECO:0000256" key="1">
    <source>
        <dbReference type="SAM" id="Phobius"/>
    </source>
</evidence>
<proteinExistence type="predicted"/>
<organism evidence="2 3">
    <name type="scientific">Blautia hominis</name>
    <dbReference type="NCBI Taxonomy" id="2025493"/>
    <lineage>
        <taxon>Bacteria</taxon>
        <taxon>Bacillati</taxon>
        <taxon>Bacillota</taxon>
        <taxon>Clostridia</taxon>
        <taxon>Lachnospirales</taxon>
        <taxon>Lachnospiraceae</taxon>
        <taxon>Blautia</taxon>
    </lineage>
</organism>
<evidence type="ECO:0000313" key="2">
    <source>
        <dbReference type="EMBL" id="GAA6411223.1"/>
    </source>
</evidence>
<evidence type="ECO:0000313" key="3">
    <source>
        <dbReference type="Proteomes" id="UP001600943"/>
    </source>
</evidence>
<keyword evidence="1" id="KW-0812">Transmembrane</keyword>
<keyword evidence="1" id="KW-0472">Membrane</keyword>
<sequence>MDRKNIYKLFYGAVLLLVIGFCVRVGADFYEYNEMTYSAPFYVFVIVRGLEFLLPGLLLFLAARVVKKKFNG</sequence>
<dbReference type="Proteomes" id="UP001600943">
    <property type="component" value="Unassembled WGS sequence"/>
</dbReference>
<feature type="transmembrane region" description="Helical" evidence="1">
    <location>
        <begin position="9"/>
        <end position="27"/>
    </location>
</feature>
<dbReference type="RefSeq" id="WP_288889828.1">
    <property type="nucleotide sequence ID" value="NZ_BAABYW010000002.1"/>
</dbReference>
<keyword evidence="3" id="KW-1185">Reference proteome</keyword>
<dbReference type="EMBL" id="BAABYW010000002">
    <property type="protein sequence ID" value="GAA6411223.1"/>
    <property type="molecule type" value="Genomic_DNA"/>
</dbReference>
<evidence type="ECO:0008006" key="4">
    <source>
        <dbReference type="Google" id="ProtNLM"/>
    </source>
</evidence>
<keyword evidence="1" id="KW-1133">Transmembrane helix</keyword>
<gene>
    <name evidence="2" type="ORF">K040078D81_53400</name>
</gene>